<feature type="region of interest" description="Disordered" evidence="2">
    <location>
        <begin position="41"/>
        <end position="84"/>
    </location>
</feature>
<sequence>MYCHQCGEKLVEGSRFCSRCGCEVQMHVDVANNEGTAEAIDAAGKQDEMTTEQMEAERTETSIAESSVQPEEGPEIDEMGGQQESSSGPFMRYLPILVPVISFIFVAAGLGFYYFQEKEMNSQVLDLKESAEELALKREYKKAMKLLEKAQSKRPNYTALQDSRGMIEKAMGYEDVLGKVSENIKKTQFDEASKELASLKERLTKEKAPLFDRFNQEVEDHATKITIGTIKKELNELNTVDQLGGKLSILATLPEENASVVKKEILNKIVQISSRNVESELAKKQFSEAFSMIKKGLQFAVNDEKLLALKDRVEQDKLAFEQAEQQKIEKAMEAAAQEDLKNRTAAVEVSDFSVEVDEYGDLYLSGNVKNVATKTIGSITIYYTIYDENDMYLSDGLASVYPYYLEPGDLGSFEDIYYGVSQNVHVEIDNITWYLN</sequence>
<evidence type="ECO:0000313" key="4">
    <source>
        <dbReference type="EMBL" id="MFE8698139.1"/>
    </source>
</evidence>
<evidence type="ECO:0000313" key="5">
    <source>
        <dbReference type="Proteomes" id="UP001601058"/>
    </source>
</evidence>
<proteinExistence type="predicted"/>
<keyword evidence="3" id="KW-0472">Membrane</keyword>
<dbReference type="Proteomes" id="UP001601058">
    <property type="component" value="Unassembled WGS sequence"/>
</dbReference>
<dbReference type="RefSeq" id="WP_389222241.1">
    <property type="nucleotide sequence ID" value="NZ_JBIACJ010000010.1"/>
</dbReference>
<keyword evidence="5" id="KW-1185">Reference proteome</keyword>
<keyword evidence="3" id="KW-0812">Transmembrane</keyword>
<dbReference type="InterPro" id="IPR047676">
    <property type="entry name" value="FxLYD_dom"/>
</dbReference>
<keyword evidence="1" id="KW-0175">Coiled coil</keyword>
<organism evidence="4 5">
    <name type="scientific">Cytobacillus mangrovibacter</name>
    <dbReference type="NCBI Taxonomy" id="3299024"/>
    <lineage>
        <taxon>Bacteria</taxon>
        <taxon>Bacillati</taxon>
        <taxon>Bacillota</taxon>
        <taxon>Bacilli</taxon>
        <taxon>Bacillales</taxon>
        <taxon>Bacillaceae</taxon>
        <taxon>Cytobacillus</taxon>
    </lineage>
</organism>
<gene>
    <name evidence="4" type="ORF">ACFYKT_17485</name>
</gene>
<keyword evidence="3" id="KW-1133">Transmembrane helix</keyword>
<dbReference type="EMBL" id="JBIACJ010000010">
    <property type="protein sequence ID" value="MFE8698139.1"/>
    <property type="molecule type" value="Genomic_DNA"/>
</dbReference>
<evidence type="ECO:0000256" key="2">
    <source>
        <dbReference type="SAM" id="MobiDB-lite"/>
    </source>
</evidence>
<feature type="coiled-coil region" evidence="1">
    <location>
        <begin position="306"/>
        <end position="338"/>
    </location>
</feature>
<evidence type="ECO:0000256" key="3">
    <source>
        <dbReference type="SAM" id="Phobius"/>
    </source>
</evidence>
<protein>
    <submittedName>
        <fullName evidence="4">FxLYD domain-containing protein</fullName>
    </submittedName>
</protein>
<name>A0ABW6K316_9BACI</name>
<evidence type="ECO:0000256" key="1">
    <source>
        <dbReference type="SAM" id="Coils"/>
    </source>
</evidence>
<dbReference type="NCBIfam" id="NF038353">
    <property type="entry name" value="FxLYD_dom"/>
    <property type="match status" value="1"/>
</dbReference>
<feature type="transmembrane region" description="Helical" evidence="3">
    <location>
        <begin position="93"/>
        <end position="115"/>
    </location>
</feature>
<reference evidence="4 5" key="1">
    <citation type="submission" date="2024-08" db="EMBL/GenBank/DDBJ databases">
        <title>Two novel Cytobacillus novel species.</title>
        <authorList>
            <person name="Liu G."/>
        </authorList>
    </citation>
    <scope>NUCLEOTIDE SEQUENCE [LARGE SCALE GENOMIC DNA]</scope>
    <source>
        <strain evidence="4 5">FJAT-53684</strain>
    </source>
</reference>
<comment type="caution">
    <text evidence="4">The sequence shown here is derived from an EMBL/GenBank/DDBJ whole genome shotgun (WGS) entry which is preliminary data.</text>
</comment>
<accession>A0ABW6K316</accession>